<dbReference type="AlphaFoldDB" id="A0A1F5ZUY5"/>
<dbReference type="EMBL" id="MFJM01000067">
    <property type="protein sequence ID" value="OGG15877.1"/>
    <property type="molecule type" value="Genomic_DNA"/>
</dbReference>
<gene>
    <name evidence="1" type="ORF">A3D78_02475</name>
</gene>
<comment type="caution">
    <text evidence="1">The sequence shown here is derived from an EMBL/GenBank/DDBJ whole genome shotgun (WGS) entry which is preliminary data.</text>
</comment>
<accession>A0A1F5ZUY5</accession>
<name>A0A1F5ZUY5_9BACT</name>
<organism evidence="1 2">
    <name type="scientific">Candidatus Gottesmanbacteria bacterium RIFCSPHIGHO2_02_FULL_39_14</name>
    <dbReference type="NCBI Taxonomy" id="1798383"/>
    <lineage>
        <taxon>Bacteria</taxon>
        <taxon>Candidatus Gottesmaniibacteriota</taxon>
    </lineage>
</organism>
<evidence type="ECO:0000313" key="1">
    <source>
        <dbReference type="EMBL" id="OGG15877.1"/>
    </source>
</evidence>
<reference evidence="1 2" key="1">
    <citation type="journal article" date="2016" name="Nat. Commun.">
        <title>Thousands of microbial genomes shed light on interconnected biogeochemical processes in an aquifer system.</title>
        <authorList>
            <person name="Anantharaman K."/>
            <person name="Brown C.T."/>
            <person name="Hug L.A."/>
            <person name="Sharon I."/>
            <person name="Castelle C.J."/>
            <person name="Probst A.J."/>
            <person name="Thomas B.C."/>
            <person name="Singh A."/>
            <person name="Wilkins M.J."/>
            <person name="Karaoz U."/>
            <person name="Brodie E.L."/>
            <person name="Williams K.H."/>
            <person name="Hubbard S.S."/>
            <person name="Banfield J.F."/>
        </authorList>
    </citation>
    <scope>NUCLEOTIDE SEQUENCE [LARGE SCALE GENOMIC DNA]</scope>
</reference>
<dbReference type="Proteomes" id="UP000176253">
    <property type="component" value="Unassembled WGS sequence"/>
</dbReference>
<proteinExistence type="predicted"/>
<evidence type="ECO:0000313" key="2">
    <source>
        <dbReference type="Proteomes" id="UP000176253"/>
    </source>
</evidence>
<protein>
    <submittedName>
        <fullName evidence="1">Uncharacterized protein</fullName>
    </submittedName>
</protein>
<sequence>MISLYEKLGRAGLVLTLAGCSVWDTVIKQPVLLPSPIILPTDLPAPIPEITLTPDIYKALLDRPFLEIVEEHAGELDNPTFQEKMINGLSFIIEETYPGIQKMIPEISKEDLKTLLTGKVINFTDIKGPILKDNLYAPWKLELTDDKKIIQHIFINGWENATGVDALSWIMGLIPKPIQSDGFFHPESIYPQYFSETDLIYTYGFASVIDSKDYDIYYYGMHRATAEALAYWVYAGYDGDDIPEETSGYGINNCISRFAWQRELTVGQLSSYYVNSQLFDFMGKLVKTPLPLPSQQYYELLTIAFGALDSSLYLVEAGLRSPEELVDKFNSIFLHPPELQGAISLNTLI</sequence>